<accession>Q6UWJ0</accession>
<evidence type="ECO:0000256" key="1">
    <source>
        <dbReference type="SAM" id="SignalP"/>
    </source>
</evidence>
<protein>
    <submittedName>
        <fullName evidence="2">SHSS3124</fullName>
    </submittedName>
</protein>
<reference evidence="2" key="1">
    <citation type="journal article" date="2003" name="Genome Res.">
        <title>The secreted protein discovery initiative (SPDI), a large-scale effort to identify novel human secreted and transmembrane proteins: a bioinformatics assessment.</title>
        <authorList>
            <person name="Clark H.F."/>
            <person name="Gurney A.L."/>
            <person name="Abaya E."/>
            <person name="Baker K."/>
            <person name="Baldwin D."/>
            <person name="Brush J."/>
            <person name="Chen J."/>
            <person name="Chow B."/>
            <person name="Chui C."/>
            <person name="Crowley C."/>
            <person name="Currell B."/>
            <person name="Deuel B."/>
            <person name="Dowd P."/>
            <person name="Eaton D."/>
            <person name="Foster J."/>
            <person name="Grimaldi C."/>
            <person name="Gu Q."/>
            <person name="Hass P.E."/>
            <person name="Heldens S."/>
            <person name="Huang A."/>
            <person name="Kim H.S."/>
            <person name="Klimowski L."/>
            <person name="Jin Y."/>
            <person name="Johnson S."/>
            <person name="Lee J."/>
            <person name="Lewis L."/>
            <person name="Liao D."/>
            <person name="Mark M."/>
            <person name="Robbie E."/>
            <person name="Sanchez C."/>
            <person name="Schoenfeld J."/>
            <person name="Seshagiri S."/>
            <person name="Simmons L."/>
            <person name="Singh J."/>
            <person name="Smith V."/>
            <person name="Stinson J."/>
            <person name="Vagts A."/>
            <person name="Vandlen R."/>
            <person name="Watanabe C."/>
            <person name="Wieand D."/>
            <person name="Woods K."/>
            <person name="Xie M.H."/>
            <person name="Yansura D."/>
            <person name="Yi S."/>
            <person name="Yu G."/>
            <person name="Yuan J."/>
            <person name="Zhang M."/>
            <person name="Zhang Z."/>
            <person name="Goddard A."/>
            <person name="Wood W.I."/>
            <person name="Godowski P."/>
            <person name="Gray A."/>
        </authorList>
    </citation>
    <scope>NUCLEOTIDE SEQUENCE</scope>
</reference>
<feature type="signal peptide" evidence="1">
    <location>
        <begin position="1"/>
        <end position="36"/>
    </location>
</feature>
<gene>
    <name evidence="2" type="ORF">UNQ3124</name>
</gene>
<dbReference type="EMBL" id="AY358769">
    <property type="protein sequence ID" value="AAQ89129.1"/>
    <property type="molecule type" value="mRNA"/>
</dbReference>
<dbReference type="PROSITE" id="PS51318">
    <property type="entry name" value="TAT"/>
    <property type="match status" value="1"/>
</dbReference>
<organism evidence="2">
    <name type="scientific">Homo sapiens</name>
    <name type="common">Human</name>
    <dbReference type="NCBI Taxonomy" id="9606"/>
    <lineage>
        <taxon>Eukaryota</taxon>
        <taxon>Metazoa</taxon>
        <taxon>Chordata</taxon>
        <taxon>Craniata</taxon>
        <taxon>Vertebrata</taxon>
        <taxon>Euteleostomi</taxon>
        <taxon>Mammalia</taxon>
        <taxon>Eutheria</taxon>
        <taxon>Euarchontoglires</taxon>
        <taxon>Primates</taxon>
        <taxon>Haplorrhini</taxon>
        <taxon>Catarrhini</taxon>
        <taxon>Hominidae</taxon>
        <taxon>Homo</taxon>
    </lineage>
</organism>
<proteinExistence type="evidence at transcript level"/>
<sequence>MSHSSCSGSPRKLLRGVASLILALSSLAAHATPAWAFCSLMLDEPLPPQCFSKTDPPEASLNVKTAEVSWLHLSCRKGGWDGPGAPRGPSPLAAFGL</sequence>
<name>Q6UWJ0_HUMAN</name>
<dbReference type="InterPro" id="IPR006311">
    <property type="entry name" value="TAT_signal"/>
</dbReference>
<keyword evidence="1" id="KW-0732">Signal</keyword>
<feature type="chain" id="PRO_5004280753" evidence="1">
    <location>
        <begin position="37"/>
        <end position="97"/>
    </location>
</feature>
<evidence type="ECO:0000313" key="2">
    <source>
        <dbReference type="EMBL" id="AAQ89129.1"/>
    </source>
</evidence>
<dbReference type="AlphaFoldDB" id="Q6UWJ0"/>